<evidence type="ECO:0000313" key="10">
    <source>
        <dbReference type="EMBL" id="CAH0999586.1"/>
    </source>
</evidence>
<dbReference type="HAMAP" id="MF_00238">
    <property type="entry name" value="Cytidyl_kinase_type1"/>
    <property type="match status" value="1"/>
</dbReference>
<dbReference type="PANTHER" id="PTHR21299">
    <property type="entry name" value="CYTIDYLATE KINASE/PANTOATE-BETA-ALANINE LIGASE"/>
    <property type="match status" value="1"/>
</dbReference>
<comment type="catalytic activity">
    <reaction evidence="6 8">
        <text>dCMP + ATP = dCDP + ADP</text>
        <dbReference type="Rhea" id="RHEA:25094"/>
        <dbReference type="ChEBI" id="CHEBI:30616"/>
        <dbReference type="ChEBI" id="CHEBI:57566"/>
        <dbReference type="ChEBI" id="CHEBI:58593"/>
        <dbReference type="ChEBI" id="CHEBI:456216"/>
        <dbReference type="EC" id="2.7.4.25"/>
    </reaction>
</comment>
<feature type="domain" description="Cytidylate kinase" evidence="9">
    <location>
        <begin position="11"/>
        <end position="217"/>
    </location>
</feature>
<dbReference type="NCBIfam" id="TIGR00017">
    <property type="entry name" value="cmk"/>
    <property type="match status" value="1"/>
</dbReference>
<dbReference type="InterPro" id="IPR011994">
    <property type="entry name" value="Cytidylate_kinase_dom"/>
</dbReference>
<keyword evidence="2 8" id="KW-0808">Transferase</keyword>
<comment type="catalytic activity">
    <reaction evidence="7 8">
        <text>CMP + ATP = CDP + ADP</text>
        <dbReference type="Rhea" id="RHEA:11600"/>
        <dbReference type="ChEBI" id="CHEBI:30616"/>
        <dbReference type="ChEBI" id="CHEBI:58069"/>
        <dbReference type="ChEBI" id="CHEBI:60377"/>
        <dbReference type="ChEBI" id="CHEBI:456216"/>
        <dbReference type="EC" id="2.7.4.25"/>
    </reaction>
</comment>
<evidence type="ECO:0000256" key="1">
    <source>
        <dbReference type="ARBA" id="ARBA00009427"/>
    </source>
</evidence>
<keyword evidence="8" id="KW-0963">Cytoplasm</keyword>
<dbReference type="InterPro" id="IPR027417">
    <property type="entry name" value="P-loop_NTPase"/>
</dbReference>
<dbReference type="CDD" id="cd02020">
    <property type="entry name" value="CMPK"/>
    <property type="match status" value="1"/>
</dbReference>
<accession>A0ABM9AY60</accession>
<name>A0ABM9AY60_9BACT</name>
<keyword evidence="11" id="KW-1185">Reference proteome</keyword>
<dbReference type="PANTHER" id="PTHR21299:SF2">
    <property type="entry name" value="CYTIDYLATE KINASE"/>
    <property type="match status" value="1"/>
</dbReference>
<feature type="binding site" evidence="8">
    <location>
        <begin position="15"/>
        <end position="23"/>
    </location>
    <ligand>
        <name>ATP</name>
        <dbReference type="ChEBI" id="CHEBI:30616"/>
    </ligand>
</feature>
<comment type="caution">
    <text evidence="10">The sequence shown here is derived from an EMBL/GenBank/DDBJ whole genome shotgun (WGS) entry which is preliminary data.</text>
</comment>
<comment type="subcellular location">
    <subcellularLocation>
        <location evidence="8">Cytoplasm</location>
    </subcellularLocation>
</comment>
<keyword evidence="5 8" id="KW-0067">ATP-binding</keyword>
<proteinExistence type="inferred from homology"/>
<evidence type="ECO:0000256" key="7">
    <source>
        <dbReference type="ARBA" id="ARBA00048478"/>
    </source>
</evidence>
<dbReference type="InterPro" id="IPR003136">
    <property type="entry name" value="Cytidylate_kin"/>
</dbReference>
<reference evidence="10" key="1">
    <citation type="submission" date="2021-12" db="EMBL/GenBank/DDBJ databases">
        <authorList>
            <person name="Rodrigo-Torres L."/>
            <person name="Arahal R. D."/>
            <person name="Lucena T."/>
        </authorList>
    </citation>
    <scope>NUCLEOTIDE SEQUENCE</scope>
    <source>
        <strain evidence="10">CECT 8419</strain>
    </source>
</reference>
<keyword evidence="4 8" id="KW-0418">Kinase</keyword>
<evidence type="ECO:0000313" key="11">
    <source>
        <dbReference type="Proteomes" id="UP000837803"/>
    </source>
</evidence>
<comment type="similarity">
    <text evidence="1 8">Belongs to the cytidylate kinase family. Type 1 subfamily.</text>
</comment>
<dbReference type="GO" id="GO:0016301">
    <property type="term" value="F:kinase activity"/>
    <property type="evidence" value="ECO:0007669"/>
    <property type="project" value="UniProtKB-KW"/>
</dbReference>
<dbReference type="SUPFAM" id="SSF52540">
    <property type="entry name" value="P-loop containing nucleoside triphosphate hydrolases"/>
    <property type="match status" value="1"/>
</dbReference>
<evidence type="ECO:0000256" key="8">
    <source>
        <dbReference type="HAMAP-Rule" id="MF_00238"/>
    </source>
</evidence>
<dbReference type="Gene3D" id="3.40.50.300">
    <property type="entry name" value="P-loop containing nucleotide triphosphate hydrolases"/>
    <property type="match status" value="1"/>
</dbReference>
<dbReference type="EC" id="2.7.4.25" evidence="8"/>
<evidence type="ECO:0000256" key="6">
    <source>
        <dbReference type="ARBA" id="ARBA00047615"/>
    </source>
</evidence>
<evidence type="ECO:0000256" key="4">
    <source>
        <dbReference type="ARBA" id="ARBA00022777"/>
    </source>
</evidence>
<dbReference type="Proteomes" id="UP000837803">
    <property type="component" value="Unassembled WGS sequence"/>
</dbReference>
<gene>
    <name evidence="8 10" type="primary">cmk</name>
    <name evidence="10" type="ORF">LEM8419_00886</name>
</gene>
<evidence type="ECO:0000256" key="2">
    <source>
        <dbReference type="ARBA" id="ARBA00022679"/>
    </source>
</evidence>
<dbReference type="Pfam" id="PF02224">
    <property type="entry name" value="Cytidylate_kin"/>
    <property type="match status" value="1"/>
</dbReference>
<evidence type="ECO:0000259" key="9">
    <source>
        <dbReference type="Pfam" id="PF02224"/>
    </source>
</evidence>
<dbReference type="EMBL" id="CAKLPZ010000001">
    <property type="protein sequence ID" value="CAH0999586.1"/>
    <property type="molecule type" value="Genomic_DNA"/>
</dbReference>
<evidence type="ECO:0000256" key="5">
    <source>
        <dbReference type="ARBA" id="ARBA00022840"/>
    </source>
</evidence>
<protein>
    <recommendedName>
        <fullName evidence="8">Cytidylate kinase</fullName>
        <shortName evidence="8">CK</shortName>
        <ecNumber evidence="8">2.7.4.25</ecNumber>
    </recommendedName>
    <alternativeName>
        <fullName evidence="8">Cytidine monophosphate kinase</fullName>
        <shortName evidence="8">CMP kinase</shortName>
    </alternativeName>
</protein>
<keyword evidence="3 8" id="KW-0547">Nucleotide-binding</keyword>
<evidence type="ECO:0000256" key="3">
    <source>
        <dbReference type="ARBA" id="ARBA00022741"/>
    </source>
</evidence>
<sequence length="228" mass="25066">MYSVFNKPLTIAIDGYSACGKSTLARALAKRLGYSYIDTGAMYRAVTLHLQRQNVDLDDEGAVAGAMQSLRITFRPSDNHVLLNGEDVESEIRGLAVSKLVSPVAALSIVRRAMVEQQRQMGKDGGVILDGRDIGTVVFPDADLKLFVTADLDTRVDRRLRELRGAGREVQRVDVAANLEERDYIDSHRDDSPLRQADDAILLDNTDLGLDELVDRGAALVADLRADR</sequence>
<organism evidence="10 11">
    <name type="scientific">Neolewinella maritima</name>
    <dbReference type="NCBI Taxonomy" id="1383882"/>
    <lineage>
        <taxon>Bacteria</taxon>
        <taxon>Pseudomonadati</taxon>
        <taxon>Bacteroidota</taxon>
        <taxon>Saprospiria</taxon>
        <taxon>Saprospirales</taxon>
        <taxon>Lewinellaceae</taxon>
        <taxon>Neolewinella</taxon>
    </lineage>
</organism>